<comment type="similarity">
    <text evidence="1">Belongs to the UDP-glycosyltransferase family.</text>
</comment>
<dbReference type="InterPro" id="IPR050426">
    <property type="entry name" value="Glycosyltransferase_28"/>
</dbReference>
<dbReference type="PANTHER" id="PTHR48050">
    <property type="entry name" value="STEROL 3-BETA-GLUCOSYLTRANSFERASE"/>
    <property type="match status" value="1"/>
</dbReference>
<evidence type="ECO:0000256" key="2">
    <source>
        <dbReference type="ARBA" id="ARBA00022679"/>
    </source>
</evidence>
<dbReference type="SUPFAM" id="SSF53756">
    <property type="entry name" value="UDP-Glycosyltransferase/glycogen phosphorylase"/>
    <property type="match status" value="1"/>
</dbReference>
<dbReference type="Gene3D" id="3.40.50.2000">
    <property type="entry name" value="Glycogen Phosphorylase B"/>
    <property type="match status" value="2"/>
</dbReference>
<proteinExistence type="inferred from homology"/>
<keyword evidence="5" id="KW-1185">Reference proteome</keyword>
<gene>
    <name evidence="4" type="ORF">C8E97_1769</name>
</gene>
<reference evidence="4 5" key="1">
    <citation type="submission" date="2018-10" db="EMBL/GenBank/DDBJ databases">
        <title>Sequencing the genomes of 1000 actinobacteria strains.</title>
        <authorList>
            <person name="Klenk H.-P."/>
        </authorList>
    </citation>
    <scope>NUCLEOTIDE SEQUENCE [LARGE SCALE GENOMIC DNA]</scope>
    <source>
        <strain evidence="4 5">DSM 43800</strain>
    </source>
</reference>
<evidence type="ECO:0000256" key="1">
    <source>
        <dbReference type="ARBA" id="ARBA00009995"/>
    </source>
</evidence>
<comment type="caution">
    <text evidence="4">The sequence shown here is derived from an EMBL/GenBank/DDBJ whole genome shotgun (WGS) entry which is preliminary data.</text>
</comment>
<feature type="domain" description="Erythromycin biosynthesis protein CIII-like C-terminal" evidence="3">
    <location>
        <begin position="237"/>
        <end position="366"/>
    </location>
</feature>
<dbReference type="EMBL" id="RBXO01000001">
    <property type="protein sequence ID" value="RKT53211.1"/>
    <property type="molecule type" value="Genomic_DNA"/>
</dbReference>
<dbReference type="GO" id="GO:0016758">
    <property type="term" value="F:hexosyltransferase activity"/>
    <property type="evidence" value="ECO:0007669"/>
    <property type="project" value="InterPro"/>
</dbReference>
<dbReference type="InterPro" id="IPR010610">
    <property type="entry name" value="EryCIII-like_C"/>
</dbReference>
<dbReference type="GO" id="GO:0008194">
    <property type="term" value="F:UDP-glycosyltransferase activity"/>
    <property type="evidence" value="ECO:0007669"/>
    <property type="project" value="InterPro"/>
</dbReference>
<evidence type="ECO:0000259" key="3">
    <source>
        <dbReference type="Pfam" id="PF06722"/>
    </source>
</evidence>
<sequence>MSHIAFFNIPGHGHVNPTLPVVAELVARGHRVTYAVPAAFRAAVEHAGATPVAYPTTLPAEDGQWPTGMAPAMKLFLDEAVALLPVLAAAYADDRPDVVVYDIGAWPARVLAARWGVPAIQFSPTFVAYEGWEEDMGEVNETPEMKAVHAEIGAWLRAEGVDMDPQAFVGDPDRAVVSIARSFQYGERVADKYTFVGPCIGDRSFQGGWDAPADGRPVLLISLGSAYTDDPAFYRACLAAFGDLDWHVVINIGKHVDPADLGGIPANVELHRWLPQLDILSHAKVFITHCGMGGTMEALYHGVPMVGVPTIDEQVMNAVRVAELGLGRHLPREEATPEALRAAVLELAGDEQVAARLAAFRAEVRAAGGTAAAADVIEGALG</sequence>
<dbReference type="PANTHER" id="PTHR48050:SF13">
    <property type="entry name" value="STEROL 3-BETA-GLUCOSYLTRANSFERASE UGT80A2"/>
    <property type="match status" value="1"/>
</dbReference>
<dbReference type="InterPro" id="IPR002213">
    <property type="entry name" value="UDP_glucos_trans"/>
</dbReference>
<organism evidence="4 5">
    <name type="scientific">Saccharothrix australiensis</name>
    <dbReference type="NCBI Taxonomy" id="2072"/>
    <lineage>
        <taxon>Bacteria</taxon>
        <taxon>Bacillati</taxon>
        <taxon>Actinomycetota</taxon>
        <taxon>Actinomycetes</taxon>
        <taxon>Pseudonocardiales</taxon>
        <taxon>Pseudonocardiaceae</taxon>
        <taxon>Saccharothrix</taxon>
    </lineage>
</organism>
<dbReference type="CDD" id="cd03784">
    <property type="entry name" value="GT1_Gtf-like"/>
    <property type="match status" value="1"/>
</dbReference>
<dbReference type="NCBIfam" id="TIGR01426">
    <property type="entry name" value="MGT"/>
    <property type="match status" value="1"/>
</dbReference>
<name>A0A495VUW2_9PSEU</name>
<dbReference type="RefSeq" id="WP_121003318.1">
    <property type="nucleotide sequence ID" value="NZ_RBXO01000001.1"/>
</dbReference>
<keyword evidence="2 4" id="KW-0808">Transferase</keyword>
<dbReference type="InterPro" id="IPR035595">
    <property type="entry name" value="UDP_glycos_trans_CS"/>
</dbReference>
<dbReference type="PROSITE" id="PS00375">
    <property type="entry name" value="UDPGT"/>
    <property type="match status" value="1"/>
</dbReference>
<evidence type="ECO:0000313" key="4">
    <source>
        <dbReference type="EMBL" id="RKT53211.1"/>
    </source>
</evidence>
<dbReference type="AlphaFoldDB" id="A0A495VUW2"/>
<dbReference type="GO" id="GO:0017000">
    <property type="term" value="P:antibiotic biosynthetic process"/>
    <property type="evidence" value="ECO:0007669"/>
    <property type="project" value="UniProtKB-ARBA"/>
</dbReference>
<protein>
    <submittedName>
        <fullName evidence="4">MGT family glycosyltransferase</fullName>
    </submittedName>
</protein>
<dbReference type="OrthoDB" id="6620093at2"/>
<accession>A0A495VUW2</accession>
<dbReference type="Pfam" id="PF06722">
    <property type="entry name" value="EryCIII-like_C"/>
    <property type="match status" value="1"/>
</dbReference>
<dbReference type="FunFam" id="3.40.50.2000:FF:000072">
    <property type="entry name" value="Glycosyl transferase"/>
    <property type="match status" value="1"/>
</dbReference>
<evidence type="ECO:0000313" key="5">
    <source>
        <dbReference type="Proteomes" id="UP000282084"/>
    </source>
</evidence>
<dbReference type="InterPro" id="IPR006326">
    <property type="entry name" value="UDPGT_MGT-like"/>
</dbReference>
<dbReference type="Proteomes" id="UP000282084">
    <property type="component" value="Unassembled WGS sequence"/>
</dbReference>